<evidence type="ECO:0000313" key="1">
    <source>
        <dbReference type="EMBL" id="EQK40002.1"/>
    </source>
</evidence>
<dbReference type="RefSeq" id="WP_021434467.1">
    <property type="nucleotide sequence ID" value="NZ_AVNC01000022.1"/>
</dbReference>
<dbReference type="GeneID" id="67474445"/>
<protein>
    <submittedName>
        <fullName evidence="1">Uncharacterized protein</fullName>
    </submittedName>
</protein>
<gene>
    <name evidence="1" type="ORF">C672_3516</name>
</gene>
<comment type="caution">
    <text evidence="1">The sequence shown here is derived from an EMBL/GenBank/DDBJ whole genome shotgun (WGS) entry which is preliminary data.</text>
</comment>
<accession>T4VH47</accession>
<dbReference type="PATRIC" id="fig|1233171.3.peg.3384"/>
<reference evidence="1" key="1">
    <citation type="submission" date="2013-06" db="EMBL/GenBank/DDBJ databases">
        <authorList>
            <person name="Walk S."/>
            <person name="Aronoff D."/>
            <person name="Young V.Y."/>
            <person name="Marsh J."/>
            <person name="Harrison L."/>
            <person name="Daugherty S.C."/>
            <person name="Shefchek K.A."/>
            <person name="Hine E.E."/>
            <person name="Tallon L.J."/>
            <person name="Sadzewicz L.K."/>
            <person name="Rasko D.A."/>
        </authorList>
    </citation>
    <scope>NUCLEOTIDE SEQUENCE [LARGE SCALE GENOMIC DNA]</scope>
    <source>
        <strain evidence="1">ATCC 638</strain>
    </source>
</reference>
<dbReference type="EMBL" id="AVNC01000022">
    <property type="protein sequence ID" value="EQK40002.1"/>
    <property type="molecule type" value="Genomic_DNA"/>
</dbReference>
<organism evidence="1">
    <name type="scientific">Paraclostridium bifermentans ATCC 638 = DSM 14991</name>
    <dbReference type="NCBI Taxonomy" id="1233171"/>
    <lineage>
        <taxon>Bacteria</taxon>
        <taxon>Bacillati</taxon>
        <taxon>Bacillota</taxon>
        <taxon>Clostridia</taxon>
        <taxon>Peptostreptococcales</taxon>
        <taxon>Peptostreptococcaceae</taxon>
        <taxon>Paraclostridium</taxon>
    </lineage>
</organism>
<dbReference type="Proteomes" id="UP000015688">
    <property type="component" value="Unassembled WGS sequence"/>
</dbReference>
<name>T4VH47_PARBF</name>
<sequence length="86" mass="10140">MIIKTMKDWKYDFGTDFNPGDRVDNEIYEHFLNVLPPLVDRSNMLQVSEPYGWDSRGGSTYATFIHDGISWVYKGHCFRDKTEHIH</sequence>
<dbReference type="AlphaFoldDB" id="T4VH47"/>
<proteinExistence type="predicted"/>